<accession>A0ACC0XR13</accession>
<dbReference type="Proteomes" id="UP001163603">
    <property type="component" value="Chromosome 11"/>
</dbReference>
<gene>
    <name evidence="1" type="ORF">Pint_31784</name>
</gene>
<name>A0ACC0XR13_9ROSI</name>
<sequence length="34" mass="3790">MGLQRSLALLSQLLPCSLVAKYLPFALFCCFLDN</sequence>
<evidence type="ECO:0000313" key="2">
    <source>
        <dbReference type="Proteomes" id="UP001163603"/>
    </source>
</evidence>
<proteinExistence type="predicted"/>
<evidence type="ECO:0000313" key="1">
    <source>
        <dbReference type="EMBL" id="KAJ0020967.1"/>
    </source>
</evidence>
<comment type="caution">
    <text evidence="1">The sequence shown here is derived from an EMBL/GenBank/DDBJ whole genome shotgun (WGS) entry which is preliminary data.</text>
</comment>
<reference evidence="2" key="1">
    <citation type="journal article" date="2023" name="G3 (Bethesda)">
        <title>Genome assembly and association tests identify interacting loci associated with vigor, precocity, and sex in interspecific pistachio rootstocks.</title>
        <authorList>
            <person name="Palmer W."/>
            <person name="Jacygrad E."/>
            <person name="Sagayaradj S."/>
            <person name="Cavanaugh K."/>
            <person name="Han R."/>
            <person name="Bertier L."/>
            <person name="Beede B."/>
            <person name="Kafkas S."/>
            <person name="Golino D."/>
            <person name="Preece J."/>
            <person name="Michelmore R."/>
        </authorList>
    </citation>
    <scope>NUCLEOTIDE SEQUENCE [LARGE SCALE GENOMIC DNA]</scope>
</reference>
<dbReference type="EMBL" id="CM047746">
    <property type="protein sequence ID" value="KAJ0020967.1"/>
    <property type="molecule type" value="Genomic_DNA"/>
</dbReference>
<protein>
    <submittedName>
        <fullName evidence="1">Uncharacterized protein</fullName>
    </submittedName>
</protein>
<keyword evidence="2" id="KW-1185">Reference proteome</keyword>
<organism evidence="1 2">
    <name type="scientific">Pistacia integerrima</name>
    <dbReference type="NCBI Taxonomy" id="434235"/>
    <lineage>
        <taxon>Eukaryota</taxon>
        <taxon>Viridiplantae</taxon>
        <taxon>Streptophyta</taxon>
        <taxon>Embryophyta</taxon>
        <taxon>Tracheophyta</taxon>
        <taxon>Spermatophyta</taxon>
        <taxon>Magnoliopsida</taxon>
        <taxon>eudicotyledons</taxon>
        <taxon>Gunneridae</taxon>
        <taxon>Pentapetalae</taxon>
        <taxon>rosids</taxon>
        <taxon>malvids</taxon>
        <taxon>Sapindales</taxon>
        <taxon>Anacardiaceae</taxon>
        <taxon>Pistacia</taxon>
    </lineage>
</organism>